<evidence type="ECO:0000313" key="12">
    <source>
        <dbReference type="EMBL" id="CAK8675571.1"/>
    </source>
</evidence>
<feature type="transmembrane region" description="Helical" evidence="9">
    <location>
        <begin position="561"/>
        <end position="582"/>
    </location>
</feature>
<evidence type="ECO:0000313" key="13">
    <source>
        <dbReference type="Proteomes" id="UP001642483"/>
    </source>
</evidence>
<dbReference type="SUPFAM" id="SSF57424">
    <property type="entry name" value="LDL receptor-like module"/>
    <property type="match status" value="2"/>
</dbReference>
<feature type="chain" id="PRO_5046805695" description="G-protein coupled receptors family 1 profile domain-containing protein" evidence="10">
    <location>
        <begin position="28"/>
        <end position="970"/>
    </location>
</feature>
<evidence type="ECO:0000256" key="3">
    <source>
        <dbReference type="ARBA" id="ARBA00022692"/>
    </source>
</evidence>
<keyword evidence="3 9" id="KW-0812">Transmembrane</keyword>
<evidence type="ECO:0000256" key="8">
    <source>
        <dbReference type="PROSITE-ProRule" id="PRU00124"/>
    </source>
</evidence>
<dbReference type="PROSITE" id="PS50262">
    <property type="entry name" value="G_PROTEIN_RECEP_F1_2"/>
    <property type="match status" value="1"/>
</dbReference>
<dbReference type="Proteomes" id="UP001642483">
    <property type="component" value="Unassembled WGS sequence"/>
</dbReference>
<evidence type="ECO:0000256" key="10">
    <source>
        <dbReference type="SAM" id="SignalP"/>
    </source>
</evidence>
<comment type="caution">
    <text evidence="12">The sequence shown here is derived from an EMBL/GenBank/DDBJ whole genome shotgun (WGS) entry which is preliminary data.</text>
</comment>
<evidence type="ECO:0000256" key="7">
    <source>
        <dbReference type="ARBA" id="ARBA00023157"/>
    </source>
</evidence>
<dbReference type="PRINTS" id="PR00261">
    <property type="entry name" value="LDLRECEPTOR"/>
</dbReference>
<evidence type="ECO:0000256" key="6">
    <source>
        <dbReference type="ARBA" id="ARBA00023136"/>
    </source>
</evidence>
<keyword evidence="2" id="KW-0433">Leucine-rich repeat</keyword>
<keyword evidence="5 9" id="KW-1133">Transmembrane helix</keyword>
<keyword evidence="4" id="KW-0677">Repeat</keyword>
<keyword evidence="7 8" id="KW-1015">Disulfide bond</keyword>
<evidence type="ECO:0000256" key="9">
    <source>
        <dbReference type="SAM" id="Phobius"/>
    </source>
</evidence>
<dbReference type="PANTHER" id="PTHR24372:SF77">
    <property type="entry name" value="G-PROTEIN COUPLED RECEPTORS FAMILY 1 PROFILE DOMAIN-CONTAINING PROTEIN"/>
    <property type="match status" value="1"/>
</dbReference>
<dbReference type="Pfam" id="PF00001">
    <property type="entry name" value="7tm_1"/>
    <property type="match status" value="1"/>
</dbReference>
<dbReference type="Gene3D" id="4.10.400.10">
    <property type="entry name" value="Low-density Lipoprotein Receptor"/>
    <property type="match status" value="4"/>
</dbReference>
<feature type="transmembrane region" description="Helical" evidence="9">
    <location>
        <begin position="687"/>
        <end position="706"/>
    </location>
</feature>
<dbReference type="SMART" id="SM00192">
    <property type="entry name" value="LDLa"/>
    <property type="match status" value="5"/>
</dbReference>
<dbReference type="PROSITE" id="PS50068">
    <property type="entry name" value="LDLRA_2"/>
    <property type="match status" value="3"/>
</dbReference>
<comment type="subcellular location">
    <subcellularLocation>
        <location evidence="1">Membrane</location>
    </subcellularLocation>
</comment>
<feature type="signal peptide" evidence="10">
    <location>
        <begin position="1"/>
        <end position="27"/>
    </location>
</feature>
<comment type="caution">
    <text evidence="8">Lacks conserved residue(s) required for the propagation of feature annotation.</text>
</comment>
<reference evidence="12 13" key="1">
    <citation type="submission" date="2024-02" db="EMBL/GenBank/DDBJ databases">
        <authorList>
            <person name="Daric V."/>
            <person name="Darras S."/>
        </authorList>
    </citation>
    <scope>NUCLEOTIDE SEQUENCE [LARGE SCALE GENOMIC DNA]</scope>
</reference>
<dbReference type="Pfam" id="PF00057">
    <property type="entry name" value="Ldl_recept_a"/>
    <property type="match status" value="1"/>
</dbReference>
<feature type="transmembrane region" description="Helical" evidence="9">
    <location>
        <begin position="901"/>
        <end position="922"/>
    </location>
</feature>
<keyword evidence="6 9" id="KW-0472">Membrane</keyword>
<dbReference type="InterPro" id="IPR017452">
    <property type="entry name" value="GPCR_Rhodpsn_7TM"/>
</dbReference>
<protein>
    <recommendedName>
        <fullName evidence="11">G-protein coupled receptors family 1 profile domain-containing protein</fullName>
    </recommendedName>
</protein>
<dbReference type="SUPFAM" id="SSF81321">
    <property type="entry name" value="Family A G protein-coupled receptor-like"/>
    <property type="match status" value="1"/>
</dbReference>
<evidence type="ECO:0000256" key="5">
    <source>
        <dbReference type="ARBA" id="ARBA00022989"/>
    </source>
</evidence>
<evidence type="ECO:0000256" key="2">
    <source>
        <dbReference type="ARBA" id="ARBA00022614"/>
    </source>
</evidence>
<accession>A0ABP0F830</accession>
<feature type="disulfide bond" evidence="8">
    <location>
        <begin position="261"/>
        <end position="273"/>
    </location>
</feature>
<evidence type="ECO:0000259" key="11">
    <source>
        <dbReference type="PROSITE" id="PS50262"/>
    </source>
</evidence>
<feature type="transmembrane region" description="Helical" evidence="9">
    <location>
        <begin position="603"/>
        <end position="628"/>
    </location>
</feature>
<organism evidence="12 13">
    <name type="scientific">Clavelina lepadiformis</name>
    <name type="common">Light-bulb sea squirt</name>
    <name type="synonym">Ascidia lepadiformis</name>
    <dbReference type="NCBI Taxonomy" id="159417"/>
    <lineage>
        <taxon>Eukaryota</taxon>
        <taxon>Metazoa</taxon>
        <taxon>Chordata</taxon>
        <taxon>Tunicata</taxon>
        <taxon>Ascidiacea</taxon>
        <taxon>Aplousobranchia</taxon>
        <taxon>Clavelinidae</taxon>
        <taxon>Clavelina</taxon>
    </lineage>
</organism>
<keyword evidence="13" id="KW-1185">Reference proteome</keyword>
<name>A0ABP0F830_CLALP</name>
<dbReference type="InterPro" id="IPR000276">
    <property type="entry name" value="GPCR_Rhodpsn"/>
</dbReference>
<feature type="transmembrane region" description="Helical" evidence="9">
    <location>
        <begin position="871"/>
        <end position="895"/>
    </location>
</feature>
<dbReference type="InterPro" id="IPR002172">
    <property type="entry name" value="LDrepeatLR_classA_rpt"/>
</dbReference>
<dbReference type="PANTHER" id="PTHR24372">
    <property type="entry name" value="GLYCOPROTEIN HORMONE RECEPTOR"/>
    <property type="match status" value="1"/>
</dbReference>
<keyword evidence="10" id="KW-0732">Signal</keyword>
<sequence>MAVFNMKVKLLLLLCLELFVETTLIYAQKSYACKDRTEISFERFCDGLQDCPDGSDELITTTGCPECALEETSCGFPYRNRTCAINRSYVCNQTIACHTGALCDANCPTHYRCQNHDCVERATLCDGNSCKGCPEDDEWTSGAGFKCIRQGKLCRLPQQLLWDGVQECDEGTDLCYLTTRRSNIDGRDIRFEHDVAFDHSLCFECLDRSMIIPRHGVCDGVIDCSDLSDECLCEGERPRICDDIILNLPDGNLLLSESSKCSVGQVSCGNGTCINRTSVCDTVADCQDNRDEKFQYCRGTLQCSDGLPADRGGECRCETRCVVKSAVLCDGVGDCPPPGFGWGTVRWGKEPGHPADECEARCSNSTAFPCVDPATGALGLGEPQYSFVCNVVFDGNWNLALVLELDSERECDGVVECTGTQEDEVDCPDRFYCLAGNRISIEQSEVCDGFEDCDDGADENNITCPHRFFCSALGGTAVSIEAELECDFNINCDDNKDELNCTDDRFYCESGKPLFVTKRQQFDGRKDCEDLTDECPITSPDRREDIFSSRYQLIANPVLRALVWIMGLLAIFGNAVVVFGESKQLVKTNKKKGLTSLSVNHMLVLNLAVADFLMGIYLIMLGIAGAVYDQRFCANELIWRSSSVCTTMGILVVLSSETSVSTMVLLTAFRLYAILNPFNASSKPTPCQVLISLCLVWVVSLALALVPLTAHLQHMFAEEALIENNPFFENVVVDLDSAKLWMEKLVIFDPEYSNVTSDTVLEMKKSTSWEELKKTLAHDENNNVEFFDVSQILGYYSADSVCIPRLFVSRADKAWPYSLAITTYNFLAFVFVLCGYTFINFVSRKSALKRKDSNVTKTLAENRMRAMQRKIIRLIATDFCCWVPISIMAFINFSGVPVPNVAYAVSAILLLPINSALNPILYSNFVDNLTSKLGLTCQKGGSNKGYSASTRMSSGSRSAISQNTVVSTAI</sequence>
<feature type="domain" description="G-protein coupled receptors family 1 profile" evidence="11">
    <location>
        <begin position="573"/>
        <end position="922"/>
    </location>
</feature>
<evidence type="ECO:0000256" key="4">
    <source>
        <dbReference type="ARBA" id="ARBA00022737"/>
    </source>
</evidence>
<dbReference type="Gene3D" id="1.20.1070.10">
    <property type="entry name" value="Rhodopsin 7-helix transmembrane proteins"/>
    <property type="match status" value="2"/>
</dbReference>
<dbReference type="CDD" id="cd00112">
    <property type="entry name" value="LDLa"/>
    <property type="match status" value="3"/>
</dbReference>
<gene>
    <name evidence="12" type="ORF">CVLEPA_LOCUS5136</name>
</gene>
<feature type="transmembrane region" description="Helical" evidence="9">
    <location>
        <begin position="814"/>
        <end position="842"/>
    </location>
</feature>
<feature type="disulfide bond" evidence="8">
    <location>
        <begin position="33"/>
        <end position="51"/>
    </location>
</feature>
<feature type="transmembrane region" description="Helical" evidence="9">
    <location>
        <begin position="648"/>
        <end position="675"/>
    </location>
</feature>
<dbReference type="InterPro" id="IPR036055">
    <property type="entry name" value="LDL_receptor-like_sf"/>
</dbReference>
<feature type="disulfide bond" evidence="8">
    <location>
        <begin position="268"/>
        <end position="286"/>
    </location>
</feature>
<proteinExistence type="predicted"/>
<dbReference type="EMBL" id="CAWYQH010000024">
    <property type="protein sequence ID" value="CAK8675571.1"/>
    <property type="molecule type" value="Genomic_DNA"/>
</dbReference>
<evidence type="ECO:0000256" key="1">
    <source>
        <dbReference type="ARBA" id="ARBA00004370"/>
    </source>
</evidence>